<protein>
    <submittedName>
        <fullName evidence="1">Uncharacterized protein</fullName>
    </submittedName>
</protein>
<name>A0A7J7I2F0_CAMSI</name>
<sequence length="71" mass="8032">MCQPVIEGYIKKNRCITCMENGIPDMAHELSKTLLYHPGPSKGPQSISIQKKKHLKPHHLFSTRWSITSGC</sequence>
<comment type="caution">
    <text evidence="1">The sequence shown here is derived from an EMBL/GenBank/DDBJ whole genome shotgun (WGS) entry which is preliminary data.</text>
</comment>
<dbReference type="Proteomes" id="UP000593564">
    <property type="component" value="Unassembled WGS sequence"/>
</dbReference>
<keyword evidence="2" id="KW-1185">Reference proteome</keyword>
<gene>
    <name evidence="1" type="ORF">HYC85_005861</name>
</gene>
<accession>A0A7J7I2F0</accession>
<proteinExistence type="predicted"/>
<evidence type="ECO:0000313" key="1">
    <source>
        <dbReference type="EMBL" id="KAF5958636.1"/>
    </source>
</evidence>
<organism evidence="1 2">
    <name type="scientific">Camellia sinensis</name>
    <name type="common">Tea plant</name>
    <name type="synonym">Thea sinensis</name>
    <dbReference type="NCBI Taxonomy" id="4442"/>
    <lineage>
        <taxon>Eukaryota</taxon>
        <taxon>Viridiplantae</taxon>
        <taxon>Streptophyta</taxon>
        <taxon>Embryophyta</taxon>
        <taxon>Tracheophyta</taxon>
        <taxon>Spermatophyta</taxon>
        <taxon>Magnoliopsida</taxon>
        <taxon>eudicotyledons</taxon>
        <taxon>Gunneridae</taxon>
        <taxon>Pentapetalae</taxon>
        <taxon>asterids</taxon>
        <taxon>Ericales</taxon>
        <taxon>Theaceae</taxon>
        <taxon>Camellia</taxon>
    </lineage>
</organism>
<reference evidence="1 2" key="2">
    <citation type="submission" date="2020-07" db="EMBL/GenBank/DDBJ databases">
        <title>Genome assembly of wild tea tree DASZ reveals pedigree and selection history of tea varieties.</title>
        <authorList>
            <person name="Zhang W."/>
        </authorList>
    </citation>
    <scope>NUCLEOTIDE SEQUENCE [LARGE SCALE GENOMIC DNA]</scope>
    <source>
        <strain evidence="2">cv. G240</strain>
        <tissue evidence="1">Leaf</tissue>
    </source>
</reference>
<dbReference type="EMBL" id="JACBKZ010000002">
    <property type="protein sequence ID" value="KAF5958636.1"/>
    <property type="molecule type" value="Genomic_DNA"/>
</dbReference>
<dbReference type="AlphaFoldDB" id="A0A7J7I2F0"/>
<reference evidence="2" key="1">
    <citation type="journal article" date="2020" name="Nat. Commun.">
        <title>Genome assembly of wild tea tree DASZ reveals pedigree and selection history of tea varieties.</title>
        <authorList>
            <person name="Zhang W."/>
            <person name="Zhang Y."/>
            <person name="Qiu H."/>
            <person name="Guo Y."/>
            <person name="Wan H."/>
            <person name="Zhang X."/>
            <person name="Scossa F."/>
            <person name="Alseekh S."/>
            <person name="Zhang Q."/>
            <person name="Wang P."/>
            <person name="Xu L."/>
            <person name="Schmidt M.H."/>
            <person name="Jia X."/>
            <person name="Li D."/>
            <person name="Zhu A."/>
            <person name="Guo F."/>
            <person name="Chen W."/>
            <person name="Ni D."/>
            <person name="Usadel B."/>
            <person name="Fernie A.R."/>
            <person name="Wen W."/>
        </authorList>
    </citation>
    <scope>NUCLEOTIDE SEQUENCE [LARGE SCALE GENOMIC DNA]</scope>
    <source>
        <strain evidence="2">cv. G240</strain>
    </source>
</reference>
<evidence type="ECO:0000313" key="2">
    <source>
        <dbReference type="Proteomes" id="UP000593564"/>
    </source>
</evidence>